<dbReference type="Proteomes" id="UP001596052">
    <property type="component" value="Unassembled WGS sequence"/>
</dbReference>
<evidence type="ECO:0000313" key="1">
    <source>
        <dbReference type="EMBL" id="MFC5455328.1"/>
    </source>
</evidence>
<dbReference type="RefSeq" id="WP_377166299.1">
    <property type="nucleotide sequence ID" value="NZ_JBHSMQ010000003.1"/>
</dbReference>
<name>A0ABW0KP96_9BACT</name>
<organism evidence="1 2">
    <name type="scientific">Prosthecobacter fluviatilis</name>
    <dbReference type="NCBI Taxonomy" id="445931"/>
    <lineage>
        <taxon>Bacteria</taxon>
        <taxon>Pseudomonadati</taxon>
        <taxon>Verrucomicrobiota</taxon>
        <taxon>Verrucomicrobiia</taxon>
        <taxon>Verrucomicrobiales</taxon>
        <taxon>Verrucomicrobiaceae</taxon>
        <taxon>Prosthecobacter</taxon>
    </lineage>
</organism>
<gene>
    <name evidence="1" type="ORF">ACFQDI_10710</name>
</gene>
<dbReference type="InterPro" id="IPR013406">
    <property type="entry name" value="CHP02574_addiction_mod"/>
</dbReference>
<reference evidence="2" key="1">
    <citation type="journal article" date="2019" name="Int. J. Syst. Evol. Microbiol.">
        <title>The Global Catalogue of Microorganisms (GCM) 10K type strain sequencing project: providing services to taxonomists for standard genome sequencing and annotation.</title>
        <authorList>
            <consortium name="The Broad Institute Genomics Platform"/>
            <consortium name="The Broad Institute Genome Sequencing Center for Infectious Disease"/>
            <person name="Wu L."/>
            <person name="Ma J."/>
        </authorList>
    </citation>
    <scope>NUCLEOTIDE SEQUENCE [LARGE SCALE GENOMIC DNA]</scope>
    <source>
        <strain evidence="2">CGMCC 4.1469</strain>
    </source>
</reference>
<keyword evidence="2" id="KW-1185">Reference proteome</keyword>
<proteinExistence type="predicted"/>
<dbReference type="EMBL" id="JBHSMQ010000003">
    <property type="protein sequence ID" value="MFC5455328.1"/>
    <property type="molecule type" value="Genomic_DNA"/>
</dbReference>
<dbReference type="Pfam" id="PF09720">
    <property type="entry name" value="Unstab_antitox"/>
    <property type="match status" value="1"/>
</dbReference>
<accession>A0ABW0KP96</accession>
<comment type="caution">
    <text evidence="1">The sequence shown here is derived from an EMBL/GenBank/DDBJ whole genome shotgun (WGS) entry which is preliminary data.</text>
</comment>
<sequence>MILETLPAVRQLSSRDKRRLAEELLNSADAEDAEAFDEAAVLKLLDRRLADHEASPEALAAWEEVKSRVFAGREK</sequence>
<evidence type="ECO:0000313" key="2">
    <source>
        <dbReference type="Proteomes" id="UP001596052"/>
    </source>
</evidence>
<protein>
    <submittedName>
        <fullName evidence="1">Addiction module protein</fullName>
    </submittedName>
</protein>
<dbReference type="NCBIfam" id="TIGR02574">
    <property type="entry name" value="stabl_TIGR02574"/>
    <property type="match status" value="1"/>
</dbReference>